<proteinExistence type="inferred from homology"/>
<comment type="similarity">
    <text evidence="1">Belongs to the KRI1 family.</text>
</comment>
<reference evidence="5" key="4">
    <citation type="journal article" date="2015" name="G3 (Bethesda)">
        <title>Genome sequences of three phytopathogenic species of the Magnaporthaceae family of fungi.</title>
        <authorList>
            <person name="Okagaki L.H."/>
            <person name="Nunes C.C."/>
            <person name="Sailsbery J."/>
            <person name="Clay B."/>
            <person name="Brown D."/>
            <person name="John T."/>
            <person name="Oh Y."/>
            <person name="Young N."/>
            <person name="Fitzgerald M."/>
            <person name="Haas B.J."/>
            <person name="Zeng Q."/>
            <person name="Young S."/>
            <person name="Adiconis X."/>
            <person name="Fan L."/>
            <person name="Levin J.Z."/>
            <person name="Mitchell T.K."/>
            <person name="Okubara P.A."/>
            <person name="Farman M.L."/>
            <person name="Kohn L.M."/>
            <person name="Birren B."/>
            <person name="Ma L.-J."/>
            <person name="Dean R.A."/>
        </authorList>
    </citation>
    <scope>NUCLEOTIDE SEQUENCE</scope>
    <source>
        <strain evidence="5">ATCC 64411 / 73-15</strain>
    </source>
</reference>
<feature type="compositionally biased region" description="Acidic residues" evidence="2">
    <location>
        <begin position="64"/>
        <end position="79"/>
    </location>
</feature>
<dbReference type="STRING" id="644358.A0A0C4DRN8"/>
<feature type="domain" description="Kri1-like C-terminal" evidence="3">
    <location>
        <begin position="569"/>
        <end position="663"/>
    </location>
</feature>
<protein>
    <submittedName>
        <fullName evidence="4">Ribosome biogenesis protein Kri1</fullName>
    </submittedName>
</protein>
<keyword evidence="6" id="KW-1185">Reference proteome</keyword>
<dbReference type="GO" id="GO:0005730">
    <property type="term" value="C:nucleolus"/>
    <property type="evidence" value="ECO:0007669"/>
    <property type="project" value="TreeGrafter"/>
</dbReference>
<feature type="compositionally biased region" description="Basic and acidic residues" evidence="2">
    <location>
        <begin position="48"/>
        <end position="63"/>
    </location>
</feature>
<dbReference type="PANTHER" id="PTHR14490:SF5">
    <property type="entry name" value="PROTEIN KRI1 HOMOLOG"/>
    <property type="match status" value="1"/>
</dbReference>
<dbReference type="OrthoDB" id="10252032at2759"/>
<dbReference type="EMBL" id="ADBL01000633">
    <property type="status" value="NOT_ANNOTATED_CDS"/>
    <property type="molecule type" value="Genomic_DNA"/>
</dbReference>
<feature type="compositionally biased region" description="Acidic residues" evidence="2">
    <location>
        <begin position="463"/>
        <end position="476"/>
    </location>
</feature>
<gene>
    <name evidence="4" type="ORF">MAPG_02552</name>
</gene>
<feature type="compositionally biased region" description="Acidic residues" evidence="2">
    <location>
        <begin position="515"/>
        <end position="539"/>
    </location>
</feature>
<dbReference type="Pfam" id="PF12936">
    <property type="entry name" value="Kri1_C"/>
    <property type="match status" value="1"/>
</dbReference>
<dbReference type="Pfam" id="PF05178">
    <property type="entry name" value="Kri1"/>
    <property type="match status" value="1"/>
</dbReference>
<reference evidence="6" key="1">
    <citation type="submission" date="2010-05" db="EMBL/GenBank/DDBJ databases">
        <title>The genome sequence of Magnaporthe poae strain ATCC 64411.</title>
        <authorList>
            <person name="Ma L.-J."/>
            <person name="Dead R."/>
            <person name="Young S."/>
            <person name="Zeng Q."/>
            <person name="Koehrsen M."/>
            <person name="Alvarado L."/>
            <person name="Berlin A."/>
            <person name="Chapman S.B."/>
            <person name="Chen Z."/>
            <person name="Freedman E."/>
            <person name="Gellesch M."/>
            <person name="Goldberg J."/>
            <person name="Griggs A."/>
            <person name="Gujja S."/>
            <person name="Heilman E.R."/>
            <person name="Heiman D."/>
            <person name="Hepburn T."/>
            <person name="Howarth C."/>
            <person name="Jen D."/>
            <person name="Larson L."/>
            <person name="Mehta T."/>
            <person name="Neiman D."/>
            <person name="Pearson M."/>
            <person name="Roberts A."/>
            <person name="Saif S."/>
            <person name="Shea T."/>
            <person name="Shenoy N."/>
            <person name="Sisk P."/>
            <person name="Stolte C."/>
            <person name="Sykes S."/>
            <person name="Walk T."/>
            <person name="White J."/>
            <person name="Yandava C."/>
            <person name="Haas B."/>
            <person name="Nusbaum C."/>
            <person name="Birren B."/>
        </authorList>
    </citation>
    <scope>NUCLEOTIDE SEQUENCE [LARGE SCALE GENOMIC DNA]</scope>
    <source>
        <strain evidence="6">ATCC 64411 / 73-15</strain>
    </source>
</reference>
<reference evidence="5" key="5">
    <citation type="submission" date="2015-06" db="UniProtKB">
        <authorList>
            <consortium name="EnsemblFungi"/>
        </authorList>
    </citation>
    <scope>IDENTIFICATION</scope>
    <source>
        <strain evidence="5">ATCC 64411</strain>
    </source>
</reference>
<dbReference type="GO" id="GO:0030686">
    <property type="term" value="C:90S preribosome"/>
    <property type="evidence" value="ECO:0007669"/>
    <property type="project" value="TreeGrafter"/>
</dbReference>
<reference evidence="4" key="2">
    <citation type="submission" date="2010-05" db="EMBL/GenBank/DDBJ databases">
        <title>The Genome Sequence of Magnaporthe poae strain ATCC 64411.</title>
        <authorList>
            <consortium name="The Broad Institute Genome Sequencing Platform"/>
            <consortium name="Broad Institute Genome Sequencing Center for Infectious Disease"/>
            <person name="Ma L.-J."/>
            <person name="Dead R."/>
            <person name="Young S."/>
            <person name="Zeng Q."/>
            <person name="Koehrsen M."/>
            <person name="Alvarado L."/>
            <person name="Berlin A."/>
            <person name="Chapman S.B."/>
            <person name="Chen Z."/>
            <person name="Freedman E."/>
            <person name="Gellesch M."/>
            <person name="Goldberg J."/>
            <person name="Griggs A."/>
            <person name="Gujja S."/>
            <person name="Heilman E.R."/>
            <person name="Heiman D."/>
            <person name="Hepburn T."/>
            <person name="Howarth C."/>
            <person name="Jen D."/>
            <person name="Larson L."/>
            <person name="Mehta T."/>
            <person name="Neiman D."/>
            <person name="Pearson M."/>
            <person name="Roberts A."/>
            <person name="Saif S."/>
            <person name="Shea T."/>
            <person name="Shenoy N."/>
            <person name="Sisk P."/>
            <person name="Stolte C."/>
            <person name="Sykes S."/>
            <person name="Walk T."/>
            <person name="White J."/>
            <person name="Yandava C."/>
            <person name="Haas B."/>
            <person name="Nusbaum C."/>
            <person name="Birren B."/>
        </authorList>
    </citation>
    <scope>NUCLEOTIDE SEQUENCE</scope>
    <source>
        <strain evidence="4">ATCC 64411</strain>
    </source>
</reference>
<dbReference type="EnsemblFungi" id="MAPG_02552T0">
    <property type="protein sequence ID" value="MAPG_02552T0"/>
    <property type="gene ID" value="MAPG_02552"/>
</dbReference>
<feature type="region of interest" description="Disordered" evidence="2">
    <location>
        <begin position="463"/>
        <end position="607"/>
    </location>
</feature>
<name>A0A0C4DRN8_MAGP6</name>
<feature type="compositionally biased region" description="Basic and acidic residues" evidence="2">
    <location>
        <begin position="552"/>
        <end position="572"/>
    </location>
</feature>
<dbReference type="VEuPathDB" id="FungiDB:MAPG_02552"/>
<feature type="compositionally biased region" description="Basic and acidic residues" evidence="2">
    <location>
        <begin position="488"/>
        <end position="500"/>
    </location>
</feature>
<feature type="compositionally biased region" description="Basic and acidic residues" evidence="2">
    <location>
        <begin position="93"/>
        <end position="118"/>
    </location>
</feature>
<dbReference type="InterPro" id="IPR024626">
    <property type="entry name" value="Kri1-like_C"/>
</dbReference>
<evidence type="ECO:0000313" key="4">
    <source>
        <dbReference type="EMBL" id="KLU83492.1"/>
    </source>
</evidence>
<evidence type="ECO:0000256" key="1">
    <source>
        <dbReference type="ARBA" id="ARBA00007473"/>
    </source>
</evidence>
<evidence type="ECO:0000313" key="6">
    <source>
        <dbReference type="Proteomes" id="UP000011715"/>
    </source>
</evidence>
<feature type="region of interest" description="Disordered" evidence="2">
    <location>
        <begin position="689"/>
        <end position="739"/>
    </location>
</feature>
<evidence type="ECO:0000313" key="5">
    <source>
        <dbReference type="EnsemblFungi" id="MAPG_02552T0"/>
    </source>
</evidence>
<feature type="region of interest" description="Disordered" evidence="2">
    <location>
        <begin position="369"/>
        <end position="404"/>
    </location>
</feature>
<dbReference type="EMBL" id="GL876967">
    <property type="protein sequence ID" value="KLU83492.1"/>
    <property type="molecule type" value="Genomic_DNA"/>
</dbReference>
<dbReference type="Proteomes" id="UP000011715">
    <property type="component" value="Unassembled WGS sequence"/>
</dbReference>
<accession>A0A0C4DRN8</accession>
<organism evidence="5 6">
    <name type="scientific">Magnaporthiopsis poae (strain ATCC 64411 / 73-15)</name>
    <name type="common">Kentucky bluegrass fungus</name>
    <name type="synonym">Magnaporthe poae</name>
    <dbReference type="NCBI Taxonomy" id="644358"/>
    <lineage>
        <taxon>Eukaryota</taxon>
        <taxon>Fungi</taxon>
        <taxon>Dikarya</taxon>
        <taxon>Ascomycota</taxon>
        <taxon>Pezizomycotina</taxon>
        <taxon>Sordariomycetes</taxon>
        <taxon>Sordariomycetidae</taxon>
        <taxon>Magnaporthales</taxon>
        <taxon>Magnaporthaceae</taxon>
        <taxon>Magnaporthiopsis</taxon>
    </lineage>
</organism>
<dbReference type="PANTHER" id="PTHR14490">
    <property type="entry name" value="ZINC FINGER, ZZ TYPE"/>
    <property type="match status" value="1"/>
</dbReference>
<feature type="compositionally biased region" description="Basic and acidic residues" evidence="2">
    <location>
        <begin position="705"/>
        <end position="716"/>
    </location>
</feature>
<feature type="region of interest" description="Disordered" evidence="2">
    <location>
        <begin position="242"/>
        <end position="283"/>
    </location>
</feature>
<reference evidence="4" key="3">
    <citation type="submission" date="2011-03" db="EMBL/GenBank/DDBJ databases">
        <title>Annotation of Magnaporthe poae ATCC 64411.</title>
        <authorList>
            <person name="Ma L.-J."/>
            <person name="Dead R."/>
            <person name="Young S.K."/>
            <person name="Zeng Q."/>
            <person name="Gargeya S."/>
            <person name="Fitzgerald M."/>
            <person name="Haas B."/>
            <person name="Abouelleil A."/>
            <person name="Alvarado L."/>
            <person name="Arachchi H.M."/>
            <person name="Berlin A."/>
            <person name="Brown A."/>
            <person name="Chapman S.B."/>
            <person name="Chen Z."/>
            <person name="Dunbar C."/>
            <person name="Freedman E."/>
            <person name="Gearin G."/>
            <person name="Gellesch M."/>
            <person name="Goldberg J."/>
            <person name="Griggs A."/>
            <person name="Gujja S."/>
            <person name="Heiman D."/>
            <person name="Howarth C."/>
            <person name="Larson L."/>
            <person name="Lui A."/>
            <person name="MacDonald P.J.P."/>
            <person name="Mehta T."/>
            <person name="Montmayeur A."/>
            <person name="Murphy C."/>
            <person name="Neiman D."/>
            <person name="Pearson M."/>
            <person name="Priest M."/>
            <person name="Roberts A."/>
            <person name="Saif S."/>
            <person name="Shea T."/>
            <person name="Shenoy N."/>
            <person name="Sisk P."/>
            <person name="Stolte C."/>
            <person name="Sykes S."/>
            <person name="Yandava C."/>
            <person name="Wortman J."/>
            <person name="Nusbaum C."/>
            <person name="Birren B."/>
        </authorList>
    </citation>
    <scope>NUCLEOTIDE SEQUENCE</scope>
    <source>
        <strain evidence="4">ATCC 64411</strain>
    </source>
</reference>
<dbReference type="InterPro" id="IPR018034">
    <property type="entry name" value="Kri1"/>
</dbReference>
<feature type="compositionally biased region" description="Acidic residues" evidence="2">
    <location>
        <begin position="129"/>
        <end position="151"/>
    </location>
</feature>
<evidence type="ECO:0000256" key="2">
    <source>
        <dbReference type="SAM" id="MobiDB-lite"/>
    </source>
</evidence>
<feature type="region of interest" description="Disordered" evidence="2">
    <location>
        <begin position="211"/>
        <end position="230"/>
    </location>
</feature>
<feature type="compositionally biased region" description="Low complexity" evidence="2">
    <location>
        <begin position="27"/>
        <end position="41"/>
    </location>
</feature>
<sequence>MRILFCASSTQPAAPCPSKQHLKMAGSVAAQDSPSASSDSLDQVDCNIIERKPGESSMKKPLFEDDDDESSGSDEDSEDGGAKLADGSAVLKINEEYARRFEHNKKREERQKLEEKHGRALANGKNGDDESESSDDETEDEEGFLATEDLDAEISATLQAIKNKDPRIYDEGTTFYRPIDEASASVSKPSKEKAVTLKDYHRERYMKGDVGADFEDNSEAAPPPQKTYVQEQEDLKKSIMNEINALAENGSDDESEDDAFMKKKAKKPEDESPATDGVHPSRAAKLQLTEADVASADKDPELFLSNFMSSRAWLPPEGSKWEAFESDDEDKDNVNFAEEFETAYNMRFEDPEKSNEVLKSYSRSLVAEKSVRREEKKGRKRQRELEKERKEVEKQERREERGRLRRLKIEEAEEKLKQIKKVAGFSGKELKEEEWVKLLDDNWDNEKWEAEMRKQFGDDYYAEGEADANSSGDEEAGSSKKKRKPKKPKWDDDIDIKDIVPDFDDSLPPNITLSDGEDEDDSPNGAEAPEDGDDDDEEGGNPAKKRKTSKDHKKDRAAAKRAARQERAKIEALVDQQLELEDPSALGSSKSKKKQSSGGFRYRETSPTSFGLTAHDILLAPSDAALNEFAGLKKLASFRDAEKKRKDKKHLGKKARLRQWRRDNFGREFEHTGPTYGFERVAVAAEDADGGYGAAEQGRRHGKSKDKGKGKAKEDVASEGGEMGKKSKKRKRSRGKASA</sequence>
<dbReference type="OMA" id="WDNYDPR"/>
<dbReference type="eggNOG" id="KOG2409">
    <property type="taxonomic scope" value="Eukaryota"/>
</dbReference>
<feature type="region of interest" description="Disordered" evidence="2">
    <location>
        <begin position="1"/>
        <end position="151"/>
    </location>
</feature>
<feature type="compositionally biased region" description="Basic residues" evidence="2">
    <location>
        <begin position="726"/>
        <end position="739"/>
    </location>
</feature>
<evidence type="ECO:0000259" key="3">
    <source>
        <dbReference type="Pfam" id="PF12936"/>
    </source>
</evidence>
<dbReference type="GO" id="GO:0000447">
    <property type="term" value="P:endonucleolytic cleavage in ITS1 to separate SSU-rRNA from 5.8S rRNA and LSU-rRNA from tricistronic rRNA transcript (SSU-rRNA, 5.8S rRNA, LSU-rRNA)"/>
    <property type="evidence" value="ECO:0007669"/>
    <property type="project" value="TreeGrafter"/>
</dbReference>
<dbReference type="AlphaFoldDB" id="A0A0C4DRN8"/>